<accession>A0A0U9HRV3</accession>
<keyword evidence="7" id="KW-0647">Proteasome</keyword>
<comment type="caution">
    <text evidence="7">The sequence shown here is derived from an EMBL/GenBank/DDBJ whole genome shotgun (WGS) entry which is preliminary data.</text>
</comment>
<organism evidence="7 8">
    <name type="scientific">Thermodesulfovibrio aggregans</name>
    <dbReference type="NCBI Taxonomy" id="86166"/>
    <lineage>
        <taxon>Bacteria</taxon>
        <taxon>Pseudomonadati</taxon>
        <taxon>Nitrospirota</taxon>
        <taxon>Thermodesulfovibrionia</taxon>
        <taxon>Thermodesulfovibrionales</taxon>
        <taxon>Thermodesulfovibrionaceae</taxon>
        <taxon>Thermodesulfovibrio</taxon>
    </lineage>
</organism>
<evidence type="ECO:0000256" key="5">
    <source>
        <dbReference type="ARBA" id="ARBA00023049"/>
    </source>
</evidence>
<dbReference type="InterPro" id="IPR051929">
    <property type="entry name" value="VirAsm_ModProt"/>
</dbReference>
<sequence length="133" mass="15355">MRIKKEIFLEMIEHCKGCFPYEACGILGGKDSIATEIYKIKNIETSSVSYFMDPVEQLKAMKDMKNKGIEMIGIFHSHPYGFAYPSNKDIELSFYDVCHVIISLNPEQENLNFEARAFKIKDGKVYEEELVIE</sequence>
<keyword evidence="5" id="KW-0482">Metalloprotease</keyword>
<dbReference type="GO" id="GO:0008235">
    <property type="term" value="F:metalloexopeptidase activity"/>
    <property type="evidence" value="ECO:0007669"/>
    <property type="project" value="TreeGrafter"/>
</dbReference>
<evidence type="ECO:0000313" key="8">
    <source>
        <dbReference type="Proteomes" id="UP000054976"/>
    </source>
</evidence>
<dbReference type="PANTHER" id="PTHR34858:SF1">
    <property type="entry name" value="CYSO-CYSTEINE PEPTIDASE"/>
    <property type="match status" value="1"/>
</dbReference>
<evidence type="ECO:0000256" key="4">
    <source>
        <dbReference type="ARBA" id="ARBA00022833"/>
    </source>
</evidence>
<dbReference type="GO" id="GO:0000502">
    <property type="term" value="C:proteasome complex"/>
    <property type="evidence" value="ECO:0007669"/>
    <property type="project" value="UniProtKB-KW"/>
</dbReference>
<dbReference type="AlphaFoldDB" id="A0A0U9HRV3"/>
<dbReference type="GO" id="GO:0008270">
    <property type="term" value="F:zinc ion binding"/>
    <property type="evidence" value="ECO:0007669"/>
    <property type="project" value="TreeGrafter"/>
</dbReference>
<evidence type="ECO:0000259" key="6">
    <source>
        <dbReference type="PROSITE" id="PS50249"/>
    </source>
</evidence>
<dbReference type="OrthoDB" id="9802958at2"/>
<dbReference type="CDD" id="cd08070">
    <property type="entry name" value="MPN_like"/>
    <property type="match status" value="1"/>
</dbReference>
<dbReference type="InterPro" id="IPR028090">
    <property type="entry name" value="JAB_dom_prok"/>
</dbReference>
<keyword evidence="3" id="KW-0378">Hydrolase</keyword>
<keyword evidence="1" id="KW-0645">Protease</keyword>
<name>A0A0U9HRV3_9BACT</name>
<evidence type="ECO:0000256" key="2">
    <source>
        <dbReference type="ARBA" id="ARBA00022723"/>
    </source>
</evidence>
<dbReference type="InterPro" id="IPR037518">
    <property type="entry name" value="MPN"/>
</dbReference>
<gene>
    <name evidence="7" type="ORF">TAGGR_1656</name>
</gene>
<keyword evidence="8" id="KW-1185">Reference proteome</keyword>
<dbReference type="PANTHER" id="PTHR34858">
    <property type="entry name" value="CYSO-CYSTEINE PEPTIDASE"/>
    <property type="match status" value="1"/>
</dbReference>
<dbReference type="EMBL" id="BCNO01000001">
    <property type="protein sequence ID" value="GAQ94474.1"/>
    <property type="molecule type" value="Genomic_DNA"/>
</dbReference>
<dbReference type="Gene3D" id="3.40.140.10">
    <property type="entry name" value="Cytidine Deaminase, domain 2"/>
    <property type="match status" value="1"/>
</dbReference>
<dbReference type="SMART" id="SM00232">
    <property type="entry name" value="JAB_MPN"/>
    <property type="match status" value="1"/>
</dbReference>
<dbReference type="FunFam" id="3.40.140.10:FF:000085">
    <property type="entry name" value="Mov34/MPN/PAD-1 family protein"/>
    <property type="match status" value="1"/>
</dbReference>
<dbReference type="PROSITE" id="PS50249">
    <property type="entry name" value="MPN"/>
    <property type="match status" value="1"/>
</dbReference>
<dbReference type="SUPFAM" id="SSF102712">
    <property type="entry name" value="JAB1/MPN domain"/>
    <property type="match status" value="1"/>
</dbReference>
<dbReference type="Proteomes" id="UP000054976">
    <property type="component" value="Unassembled WGS sequence"/>
</dbReference>
<proteinExistence type="predicted"/>
<dbReference type="STRING" id="86166.TAGGR_1656"/>
<dbReference type="RefSeq" id="WP_059175922.1">
    <property type="nucleotide sequence ID" value="NZ_BCNO01000001.1"/>
</dbReference>
<feature type="domain" description="MPN" evidence="6">
    <location>
        <begin position="1"/>
        <end position="124"/>
    </location>
</feature>
<dbReference type="Pfam" id="PF14464">
    <property type="entry name" value="Prok-JAB"/>
    <property type="match status" value="1"/>
</dbReference>
<protein>
    <submittedName>
        <fullName evidence="7">Proteasome lid subunit RPN8/RPN11</fullName>
    </submittedName>
</protein>
<evidence type="ECO:0000256" key="3">
    <source>
        <dbReference type="ARBA" id="ARBA00022801"/>
    </source>
</evidence>
<dbReference type="GO" id="GO:0006508">
    <property type="term" value="P:proteolysis"/>
    <property type="evidence" value="ECO:0007669"/>
    <property type="project" value="UniProtKB-KW"/>
</dbReference>
<evidence type="ECO:0000256" key="1">
    <source>
        <dbReference type="ARBA" id="ARBA00022670"/>
    </source>
</evidence>
<evidence type="ECO:0000313" key="7">
    <source>
        <dbReference type="EMBL" id="GAQ94474.1"/>
    </source>
</evidence>
<keyword evidence="2" id="KW-0479">Metal-binding</keyword>
<reference evidence="8" key="1">
    <citation type="submission" date="2016-01" db="EMBL/GenBank/DDBJ databases">
        <title>Draft genome sequence of Thermodesulfovibrio aggregans strain TGE-P1.</title>
        <authorList>
            <person name="Sekiguchi Y."/>
            <person name="Ohashi A."/>
            <person name="Matsuura N."/>
            <person name="Tourlousse M.D."/>
        </authorList>
    </citation>
    <scope>NUCLEOTIDE SEQUENCE [LARGE SCALE GENOMIC DNA]</scope>
    <source>
        <strain evidence="8">TGE-P1</strain>
    </source>
</reference>
<keyword evidence="4" id="KW-0862">Zinc</keyword>
<dbReference type="InterPro" id="IPR000555">
    <property type="entry name" value="JAMM/MPN+_dom"/>
</dbReference>